<evidence type="ECO:0000256" key="4">
    <source>
        <dbReference type="ARBA" id="ARBA00023002"/>
    </source>
</evidence>
<gene>
    <name evidence="7" type="ORF">EJ03DRAFT_347136</name>
</gene>
<feature type="region of interest" description="Disordered" evidence="6">
    <location>
        <begin position="158"/>
        <end position="185"/>
    </location>
</feature>
<evidence type="ECO:0000256" key="5">
    <source>
        <dbReference type="ARBA" id="ARBA00023033"/>
    </source>
</evidence>
<proteinExistence type="predicted"/>
<evidence type="ECO:0000313" key="7">
    <source>
        <dbReference type="EMBL" id="KAF2774541.1"/>
    </source>
</evidence>
<organism evidence="7 8">
    <name type="scientific">Teratosphaeria nubilosa</name>
    <dbReference type="NCBI Taxonomy" id="161662"/>
    <lineage>
        <taxon>Eukaryota</taxon>
        <taxon>Fungi</taxon>
        <taxon>Dikarya</taxon>
        <taxon>Ascomycota</taxon>
        <taxon>Pezizomycotina</taxon>
        <taxon>Dothideomycetes</taxon>
        <taxon>Dothideomycetidae</taxon>
        <taxon>Mycosphaerellales</taxon>
        <taxon>Teratosphaeriaceae</taxon>
        <taxon>Teratosphaeria</taxon>
    </lineage>
</organism>
<feature type="compositionally biased region" description="Basic and acidic residues" evidence="6">
    <location>
        <begin position="67"/>
        <end position="77"/>
    </location>
</feature>
<evidence type="ECO:0000313" key="8">
    <source>
        <dbReference type="Proteomes" id="UP000799436"/>
    </source>
</evidence>
<dbReference type="SUPFAM" id="SSF51905">
    <property type="entry name" value="FAD/NAD(P)-binding domain"/>
    <property type="match status" value="1"/>
</dbReference>
<evidence type="ECO:0000256" key="1">
    <source>
        <dbReference type="ARBA" id="ARBA00001974"/>
    </source>
</evidence>
<dbReference type="InterPro" id="IPR036188">
    <property type="entry name" value="FAD/NAD-bd_sf"/>
</dbReference>
<dbReference type="GO" id="GO:0004497">
    <property type="term" value="F:monooxygenase activity"/>
    <property type="evidence" value="ECO:0007669"/>
    <property type="project" value="UniProtKB-KW"/>
</dbReference>
<name>A0A6G1LNL5_9PEZI</name>
<sequence length="185" mass="20490">MPMRSQTFSDSHDYRAQGYRARVAGQADEALKYLLSDEGWRQFELACGETRLRPIPEIDADNAEVNVAKRPEDKKNDGPPPANPFTADRPMLREVLLCGLDAKDISYGKRSKPYVVSPAAIVPAHFQDGSSAHGALLMGADGKNSNVRQQFLPDHKPIDTGGRCIYGKTPLTPESSRTSARKRWH</sequence>
<dbReference type="OrthoDB" id="47494at2759"/>
<dbReference type="Gene3D" id="3.50.50.60">
    <property type="entry name" value="FAD/NAD(P)-binding domain"/>
    <property type="match status" value="1"/>
</dbReference>
<evidence type="ECO:0000256" key="6">
    <source>
        <dbReference type="SAM" id="MobiDB-lite"/>
    </source>
</evidence>
<feature type="region of interest" description="Disordered" evidence="6">
    <location>
        <begin position="67"/>
        <end position="87"/>
    </location>
</feature>
<dbReference type="Proteomes" id="UP000799436">
    <property type="component" value="Unassembled WGS sequence"/>
</dbReference>
<reference evidence="7" key="1">
    <citation type="journal article" date="2020" name="Stud. Mycol.">
        <title>101 Dothideomycetes genomes: a test case for predicting lifestyles and emergence of pathogens.</title>
        <authorList>
            <person name="Haridas S."/>
            <person name="Albert R."/>
            <person name="Binder M."/>
            <person name="Bloem J."/>
            <person name="Labutti K."/>
            <person name="Salamov A."/>
            <person name="Andreopoulos B."/>
            <person name="Baker S."/>
            <person name="Barry K."/>
            <person name="Bills G."/>
            <person name="Bluhm B."/>
            <person name="Cannon C."/>
            <person name="Castanera R."/>
            <person name="Culley D."/>
            <person name="Daum C."/>
            <person name="Ezra D."/>
            <person name="Gonzalez J."/>
            <person name="Henrissat B."/>
            <person name="Kuo A."/>
            <person name="Liang C."/>
            <person name="Lipzen A."/>
            <person name="Lutzoni F."/>
            <person name="Magnuson J."/>
            <person name="Mondo S."/>
            <person name="Nolan M."/>
            <person name="Ohm R."/>
            <person name="Pangilinan J."/>
            <person name="Park H.-J."/>
            <person name="Ramirez L."/>
            <person name="Alfaro M."/>
            <person name="Sun H."/>
            <person name="Tritt A."/>
            <person name="Yoshinaga Y."/>
            <person name="Zwiers L.-H."/>
            <person name="Turgeon B."/>
            <person name="Goodwin S."/>
            <person name="Spatafora J."/>
            <person name="Crous P."/>
            <person name="Grigoriev I."/>
        </authorList>
    </citation>
    <scope>NUCLEOTIDE SEQUENCE</scope>
    <source>
        <strain evidence="7">CBS 116005</strain>
    </source>
</reference>
<keyword evidence="4" id="KW-0560">Oxidoreductase</keyword>
<evidence type="ECO:0008006" key="9">
    <source>
        <dbReference type="Google" id="ProtNLM"/>
    </source>
</evidence>
<comment type="cofactor">
    <cofactor evidence="1">
        <name>FAD</name>
        <dbReference type="ChEBI" id="CHEBI:57692"/>
    </cofactor>
</comment>
<accession>A0A6G1LNL5</accession>
<evidence type="ECO:0000256" key="2">
    <source>
        <dbReference type="ARBA" id="ARBA00022630"/>
    </source>
</evidence>
<dbReference type="PANTHER" id="PTHR47178">
    <property type="entry name" value="MONOOXYGENASE, FAD-BINDING"/>
    <property type="match status" value="1"/>
</dbReference>
<dbReference type="PANTHER" id="PTHR47178:SF5">
    <property type="entry name" value="FAD-BINDING DOMAIN-CONTAINING PROTEIN"/>
    <property type="match status" value="1"/>
</dbReference>
<keyword evidence="5" id="KW-0503">Monooxygenase</keyword>
<dbReference type="EMBL" id="ML995808">
    <property type="protein sequence ID" value="KAF2774541.1"/>
    <property type="molecule type" value="Genomic_DNA"/>
</dbReference>
<keyword evidence="8" id="KW-1185">Reference proteome</keyword>
<dbReference type="AlphaFoldDB" id="A0A6G1LNL5"/>
<keyword evidence="3" id="KW-0274">FAD</keyword>
<protein>
    <recommendedName>
        <fullName evidence="9">FAD-binding domain-containing protein</fullName>
    </recommendedName>
</protein>
<keyword evidence="2" id="KW-0285">Flavoprotein</keyword>
<evidence type="ECO:0000256" key="3">
    <source>
        <dbReference type="ARBA" id="ARBA00022827"/>
    </source>
</evidence>